<dbReference type="EMBL" id="FJOG01000002">
    <property type="protein sequence ID" value="CZR51988.1"/>
    <property type="molecule type" value="Genomic_DNA"/>
</dbReference>
<reference evidence="2 3" key="1">
    <citation type="submission" date="2016-03" db="EMBL/GenBank/DDBJ databases">
        <authorList>
            <person name="Ploux O."/>
        </authorList>
    </citation>
    <scope>NUCLEOTIDE SEQUENCE [LARGE SCALE GENOMIC DNA]</scope>
    <source>
        <strain evidence="2 3">UAMH 11012</strain>
    </source>
</reference>
<evidence type="ECO:0000259" key="1">
    <source>
        <dbReference type="Pfam" id="PF18271"/>
    </source>
</evidence>
<feature type="domain" description="Glycoside hydrolase 131 catalytic N-terminal" evidence="1">
    <location>
        <begin position="69"/>
        <end position="308"/>
    </location>
</feature>
<sequence length="313" mass="32556">MKSSTALSSLPALGAHATPLAVKASRDSVSVSCGSGLKFEGSAAAVSSNTTATSSAANITAAATNSFVVLPGGRIAQSAVATDFSVLASVFKSAAVKGDGLVFSDLIQFPNTTQSLVCLSPYSSFSSYANPDYKFDTQTDTKAFEVTISDKSIFVPQVNNVPTTGIKTMHLSLQTDATKSLNTSHDYQVAFLETADFATHQFDVRLGTQLWSATSDRKSIVVNGNNKAVGGVKTLFSAPITEGHTIQDFHSMGNNLLANITDAVPNDMAGNGEYHFGVLKNAIAGFQPSGINEGVIFGGIFTEDSASGTVTLQ</sequence>
<keyword evidence="3" id="KW-1185">Reference proteome</keyword>
<evidence type="ECO:0000313" key="2">
    <source>
        <dbReference type="EMBL" id="CZR51988.1"/>
    </source>
</evidence>
<dbReference type="STRING" id="576137.A0A1L7WGV3"/>
<evidence type="ECO:0000313" key="3">
    <source>
        <dbReference type="Proteomes" id="UP000184330"/>
    </source>
</evidence>
<dbReference type="InterPro" id="IPR041524">
    <property type="entry name" value="GH131_N"/>
</dbReference>
<name>A0A1L7WGV3_9HELO</name>
<proteinExistence type="predicted"/>
<accession>A0A1L7WGV3</accession>
<dbReference type="AlphaFoldDB" id="A0A1L7WGV3"/>
<gene>
    <name evidence="2" type="ORF">PAC_01865</name>
</gene>
<organism evidence="2 3">
    <name type="scientific">Phialocephala subalpina</name>
    <dbReference type="NCBI Taxonomy" id="576137"/>
    <lineage>
        <taxon>Eukaryota</taxon>
        <taxon>Fungi</taxon>
        <taxon>Dikarya</taxon>
        <taxon>Ascomycota</taxon>
        <taxon>Pezizomycotina</taxon>
        <taxon>Leotiomycetes</taxon>
        <taxon>Helotiales</taxon>
        <taxon>Mollisiaceae</taxon>
        <taxon>Phialocephala</taxon>
        <taxon>Phialocephala fortinii species complex</taxon>
    </lineage>
</organism>
<dbReference type="Proteomes" id="UP000184330">
    <property type="component" value="Unassembled WGS sequence"/>
</dbReference>
<protein>
    <recommendedName>
        <fullName evidence="1">Glycoside hydrolase 131 catalytic N-terminal domain-containing protein</fullName>
    </recommendedName>
</protein>
<dbReference type="Pfam" id="PF18271">
    <property type="entry name" value="GH131_N"/>
    <property type="match status" value="1"/>
</dbReference>
<dbReference type="Gene3D" id="2.60.120.1160">
    <property type="match status" value="1"/>
</dbReference>
<dbReference type="OrthoDB" id="5283326at2759"/>
<dbReference type="PANTHER" id="PTHR34612:SF2">
    <property type="entry name" value="GLYCOSIDE HYDROLASE 131 CATALYTIC N-TERMINAL DOMAIN-CONTAINING PROTEIN"/>
    <property type="match status" value="1"/>
</dbReference>
<dbReference type="PANTHER" id="PTHR34612">
    <property type="entry name" value="GH131_N DOMAIN-CONTAINING PROTEIN"/>
    <property type="match status" value="1"/>
</dbReference>